<dbReference type="PANTHER" id="PTHR13794">
    <property type="entry name" value="ENOLASE SUPERFAMILY, MANDELATE RACEMASE"/>
    <property type="match status" value="1"/>
</dbReference>
<feature type="domain" description="Mandelate racemase/muconate lactonizing enzyme C-terminal" evidence="4">
    <location>
        <begin position="144"/>
        <end position="241"/>
    </location>
</feature>
<evidence type="ECO:0000256" key="2">
    <source>
        <dbReference type="ARBA" id="ARBA00022723"/>
    </source>
</evidence>
<name>A0ABT4VJX2_9HYPH</name>
<dbReference type="SFLD" id="SFLDS00001">
    <property type="entry name" value="Enolase"/>
    <property type="match status" value="1"/>
</dbReference>
<keyword evidence="2" id="KW-0479">Metal-binding</keyword>
<keyword evidence="3" id="KW-0460">Magnesium</keyword>
<dbReference type="Gene3D" id="3.30.390.10">
    <property type="entry name" value="Enolase-like, N-terminal domain"/>
    <property type="match status" value="1"/>
</dbReference>
<dbReference type="Pfam" id="PF13378">
    <property type="entry name" value="MR_MLE_C"/>
    <property type="match status" value="1"/>
</dbReference>
<evidence type="ECO:0000313" key="6">
    <source>
        <dbReference type="Proteomes" id="UP001148313"/>
    </source>
</evidence>
<dbReference type="Proteomes" id="UP001148313">
    <property type="component" value="Unassembled WGS sequence"/>
</dbReference>
<dbReference type="SUPFAM" id="SSF54826">
    <property type="entry name" value="Enolase N-terminal domain-like"/>
    <property type="match status" value="1"/>
</dbReference>
<dbReference type="InterPro" id="IPR013342">
    <property type="entry name" value="Mandelate_racemase_C"/>
</dbReference>
<dbReference type="SUPFAM" id="SSF51604">
    <property type="entry name" value="Enolase C-terminal domain-like"/>
    <property type="match status" value="1"/>
</dbReference>
<dbReference type="Gene3D" id="3.20.20.120">
    <property type="entry name" value="Enolase-like C-terminal domain"/>
    <property type="match status" value="1"/>
</dbReference>
<dbReference type="RefSeq" id="WP_271088561.1">
    <property type="nucleotide sequence ID" value="NZ_JAPJZH010000003.1"/>
</dbReference>
<evidence type="ECO:0000256" key="1">
    <source>
        <dbReference type="ARBA" id="ARBA00001946"/>
    </source>
</evidence>
<dbReference type="PANTHER" id="PTHR13794:SF58">
    <property type="entry name" value="MITOCHONDRIAL ENOLASE SUPERFAMILY MEMBER 1"/>
    <property type="match status" value="1"/>
</dbReference>
<evidence type="ECO:0000256" key="3">
    <source>
        <dbReference type="ARBA" id="ARBA00022842"/>
    </source>
</evidence>
<organism evidence="5 6">
    <name type="scientific">Hoeflea poritis</name>
    <dbReference type="NCBI Taxonomy" id="2993659"/>
    <lineage>
        <taxon>Bacteria</taxon>
        <taxon>Pseudomonadati</taxon>
        <taxon>Pseudomonadota</taxon>
        <taxon>Alphaproteobacteria</taxon>
        <taxon>Hyphomicrobiales</taxon>
        <taxon>Rhizobiaceae</taxon>
        <taxon>Hoeflea</taxon>
    </lineage>
</organism>
<accession>A0ABT4VJX2</accession>
<evidence type="ECO:0000313" key="5">
    <source>
        <dbReference type="EMBL" id="MDA4845008.1"/>
    </source>
</evidence>
<dbReference type="InterPro" id="IPR036849">
    <property type="entry name" value="Enolase-like_C_sf"/>
</dbReference>
<reference evidence="5" key="1">
    <citation type="submission" date="2022-11" db="EMBL/GenBank/DDBJ databases">
        <title>Hoeflea poritis sp. nov., isolated from scleractinian coral Porites lutea.</title>
        <authorList>
            <person name="Zhang G."/>
            <person name="Wei Q."/>
            <person name="Cai L."/>
        </authorList>
    </citation>
    <scope>NUCLEOTIDE SEQUENCE</scope>
    <source>
        <strain evidence="5">E7-10</strain>
    </source>
</reference>
<dbReference type="InterPro" id="IPR029065">
    <property type="entry name" value="Enolase_C-like"/>
</dbReference>
<dbReference type="InterPro" id="IPR029017">
    <property type="entry name" value="Enolase-like_N"/>
</dbReference>
<dbReference type="InterPro" id="IPR046945">
    <property type="entry name" value="RHMD-like"/>
</dbReference>
<dbReference type="SFLD" id="SFLDG00179">
    <property type="entry name" value="mandelate_racemase"/>
    <property type="match status" value="1"/>
</dbReference>
<proteinExistence type="predicted"/>
<gene>
    <name evidence="5" type="ORF">OOZ53_06580</name>
</gene>
<dbReference type="SMART" id="SM00922">
    <property type="entry name" value="MR_MLE"/>
    <property type="match status" value="1"/>
</dbReference>
<comment type="caution">
    <text evidence="5">The sequence shown here is derived from an EMBL/GenBank/DDBJ whole genome shotgun (WGS) entry which is preliminary data.</text>
</comment>
<dbReference type="EMBL" id="JAPJZH010000003">
    <property type="protein sequence ID" value="MDA4845008.1"/>
    <property type="molecule type" value="Genomic_DNA"/>
</dbReference>
<evidence type="ECO:0000259" key="4">
    <source>
        <dbReference type="SMART" id="SM00922"/>
    </source>
</evidence>
<protein>
    <submittedName>
        <fullName evidence="5">Mandelate racemase</fullName>
    </submittedName>
</protein>
<sequence>MKIASLDIRCCRLQQAVIPGDATRDGIAQDGMEFLVFTANTEDGLSASMFGFAGRSALGSGHLAAASLRPFMVGRDALDREAAWHDWRVADRWWHHLPIYLYGPVDCCLWLLGATAAEQPLWRYIGGARSEIPVYASSMVLPDAAAYQDEARAVRDAGMKAYKIHPPGRSPEEDIEVHRAVREAVGPEFTLMSDPVAAYSLEEAVRFGRELEALGYLWLEEPLPDENFSALRELTRRLDIPVVGTEVIAKHPYSVAECIASRVVDAVRADISWTGGVTGALKTARLAEAFHMNCELHTTIFHPLELVNLHLCGAVRNNSYFELLWPVSQFAFGLAEPLPVENGIARMPVKPGLGVELDWDLIDNCTIAEL</sequence>
<comment type="cofactor">
    <cofactor evidence="1">
        <name>Mg(2+)</name>
        <dbReference type="ChEBI" id="CHEBI:18420"/>
    </cofactor>
</comment>
<keyword evidence="6" id="KW-1185">Reference proteome</keyword>